<dbReference type="InterPro" id="IPR007485">
    <property type="entry name" value="LPS_assembly_LptE"/>
</dbReference>
<organism evidence="1 2">
    <name type="scientific">Poseidonocella pacifica</name>
    <dbReference type="NCBI Taxonomy" id="871651"/>
    <lineage>
        <taxon>Bacteria</taxon>
        <taxon>Pseudomonadati</taxon>
        <taxon>Pseudomonadota</taxon>
        <taxon>Alphaproteobacteria</taxon>
        <taxon>Rhodobacterales</taxon>
        <taxon>Roseobacteraceae</taxon>
        <taxon>Poseidonocella</taxon>
    </lineage>
</organism>
<dbReference type="Proteomes" id="UP000198796">
    <property type="component" value="Unassembled WGS sequence"/>
</dbReference>
<dbReference type="RefSeq" id="WP_092066641.1">
    <property type="nucleotide sequence ID" value="NZ_FOJU01000005.1"/>
</dbReference>
<evidence type="ECO:0000313" key="2">
    <source>
        <dbReference type="Proteomes" id="UP000198796"/>
    </source>
</evidence>
<dbReference type="GO" id="GO:0043165">
    <property type="term" value="P:Gram-negative-bacterium-type cell outer membrane assembly"/>
    <property type="evidence" value="ECO:0007669"/>
    <property type="project" value="InterPro"/>
</dbReference>
<gene>
    <name evidence="1" type="ORF">SAMN05421688_3188</name>
</gene>
<protein>
    <submittedName>
        <fullName evidence="1">LPS-assembly lipoprotein</fullName>
    </submittedName>
</protein>
<dbReference type="PROSITE" id="PS51257">
    <property type="entry name" value="PROKAR_LIPOPROTEIN"/>
    <property type="match status" value="1"/>
</dbReference>
<evidence type="ECO:0000313" key="1">
    <source>
        <dbReference type="EMBL" id="SFB13536.1"/>
    </source>
</evidence>
<name>A0A1I0YL54_9RHOB</name>
<sequence length="160" mass="17087">MLWHDRRSFLALLGAGGLSACGFRPVYGPGGNAGRLTGTVAIDTPTDRDEFLLRARLENRLGPATDALYGLSYDLTLSSDGVAVTSDQSTTRYQIEGEIIFSLRDLASGEILTSGRVRNFTGYSTTGSTVATLSSERDAKARLMTILADAIVARLIALPE</sequence>
<dbReference type="OrthoDB" id="7629596at2"/>
<dbReference type="EMBL" id="FOJU01000005">
    <property type="protein sequence ID" value="SFB13536.1"/>
    <property type="molecule type" value="Genomic_DNA"/>
</dbReference>
<dbReference type="GO" id="GO:0019867">
    <property type="term" value="C:outer membrane"/>
    <property type="evidence" value="ECO:0007669"/>
    <property type="project" value="InterPro"/>
</dbReference>
<keyword evidence="2" id="KW-1185">Reference proteome</keyword>
<dbReference type="Gene3D" id="3.30.160.150">
    <property type="entry name" value="Lipoprotein like domain"/>
    <property type="match status" value="1"/>
</dbReference>
<dbReference type="AlphaFoldDB" id="A0A1I0YL54"/>
<accession>A0A1I0YL54</accession>
<dbReference type="STRING" id="871651.SAMN05421688_3188"/>
<reference evidence="1 2" key="1">
    <citation type="submission" date="2016-10" db="EMBL/GenBank/DDBJ databases">
        <authorList>
            <person name="de Groot N.N."/>
        </authorList>
    </citation>
    <scope>NUCLEOTIDE SEQUENCE [LARGE SCALE GENOMIC DNA]</scope>
    <source>
        <strain evidence="1 2">DSM 29316</strain>
    </source>
</reference>
<proteinExistence type="predicted"/>
<dbReference type="Pfam" id="PF04390">
    <property type="entry name" value="LptE"/>
    <property type="match status" value="1"/>
</dbReference>
<keyword evidence="1" id="KW-0449">Lipoprotein</keyword>